<dbReference type="EMBL" id="CP044623">
    <property type="protein sequence ID" value="QRD94712.1"/>
    <property type="molecule type" value="Genomic_DNA"/>
</dbReference>
<keyword evidence="1" id="KW-0732">Signal</keyword>
<dbReference type="Proteomes" id="UP000596276">
    <property type="component" value="Chromosome 6"/>
</dbReference>
<evidence type="ECO:0000256" key="1">
    <source>
        <dbReference type="SAM" id="SignalP"/>
    </source>
</evidence>
<name>A0A7U2N374_ASPFN</name>
<keyword evidence="3" id="KW-1185">Reference proteome</keyword>
<reference evidence="3" key="1">
    <citation type="journal article" date="2021" name="G3 (Bethesda)">
        <title>Chromosome assembled and annotated genome sequence of Aspergillus flavus NRRL 3357.</title>
        <authorList>
            <person name="Skerker J.M."/>
            <person name="Pianalto K.M."/>
            <person name="Mondo S.J."/>
            <person name="Yang K."/>
            <person name="Arkin A.P."/>
            <person name="Keller N.P."/>
            <person name="Grigoriev I.V."/>
            <person name="Louise Glass N.L."/>
        </authorList>
    </citation>
    <scope>NUCLEOTIDE SEQUENCE [LARGE SCALE GENOMIC DNA]</scope>
    <source>
        <strain evidence="3">ATCC 200026 / FGSC A1120 / IAM 13836 / NRRL 3357 / JCM 12722 / SRRC 167</strain>
    </source>
</reference>
<feature type="signal peptide" evidence="1">
    <location>
        <begin position="1"/>
        <end position="19"/>
    </location>
</feature>
<organism evidence="2 3">
    <name type="scientific">Aspergillus flavus (strain ATCC 200026 / FGSC A1120 / IAM 13836 / NRRL 3357 / JCM 12722 / SRRC 167)</name>
    <dbReference type="NCBI Taxonomy" id="332952"/>
    <lineage>
        <taxon>Eukaryota</taxon>
        <taxon>Fungi</taxon>
        <taxon>Dikarya</taxon>
        <taxon>Ascomycota</taxon>
        <taxon>Pezizomycotina</taxon>
        <taxon>Eurotiomycetes</taxon>
        <taxon>Eurotiomycetidae</taxon>
        <taxon>Eurotiales</taxon>
        <taxon>Aspergillaceae</taxon>
        <taxon>Aspergillus</taxon>
        <taxon>Aspergillus subgen. Circumdati</taxon>
    </lineage>
</organism>
<accession>A0A7U2N374</accession>
<protein>
    <submittedName>
        <fullName evidence="2">Uncharacterized protein</fullName>
    </submittedName>
</protein>
<feature type="chain" id="PRO_5031495461" evidence="1">
    <location>
        <begin position="20"/>
        <end position="62"/>
    </location>
</feature>
<evidence type="ECO:0000313" key="3">
    <source>
        <dbReference type="Proteomes" id="UP000596276"/>
    </source>
</evidence>
<dbReference type="VEuPathDB" id="FungiDB:F9C07_11578"/>
<sequence length="62" mass="6936">MRIFQAFAKLVWLFRVVVLDLNGTGTVMNENLIHVSLSGLNIGVYSAILMNPHVFEGILILH</sequence>
<proteinExistence type="predicted"/>
<dbReference type="AlphaFoldDB" id="A0A7U2N374"/>
<gene>
    <name evidence="2" type="ORF">F9C07_11578</name>
</gene>
<evidence type="ECO:0000313" key="2">
    <source>
        <dbReference type="EMBL" id="QRD94712.1"/>
    </source>
</evidence>